<gene>
    <name evidence="3" type="ORF">DIT97_27495</name>
</gene>
<dbReference type="PROSITE" id="PS51502">
    <property type="entry name" value="S_R_A_B_BARREL"/>
    <property type="match status" value="1"/>
</dbReference>
<feature type="domain" description="Stress-response A/B barrel" evidence="2">
    <location>
        <begin position="2"/>
        <end position="93"/>
    </location>
</feature>
<comment type="subunit">
    <text evidence="1">Homodimer.</text>
</comment>
<dbReference type="PANTHER" id="PTHR33178:SF10">
    <property type="entry name" value="STRESS-RESPONSE A_B BARREL DOMAIN-CONTAINING PROTEIN"/>
    <property type="match status" value="1"/>
</dbReference>
<dbReference type="InterPro" id="IPR013097">
    <property type="entry name" value="Dabb"/>
</dbReference>
<accession>A0A3D3RCL5</accession>
<dbReference type="SMART" id="SM00886">
    <property type="entry name" value="Dabb"/>
    <property type="match status" value="1"/>
</dbReference>
<organism evidence="3 4">
    <name type="scientific">Gimesia maris</name>
    <dbReference type="NCBI Taxonomy" id="122"/>
    <lineage>
        <taxon>Bacteria</taxon>
        <taxon>Pseudomonadati</taxon>
        <taxon>Planctomycetota</taxon>
        <taxon>Planctomycetia</taxon>
        <taxon>Planctomycetales</taxon>
        <taxon>Planctomycetaceae</taxon>
        <taxon>Gimesia</taxon>
    </lineage>
</organism>
<name>A0A3D3RCL5_9PLAN</name>
<sequence length="99" mass="11484">MIEHTVTFRLKHSHGSDEETTFLTAAAALAEIQDVKDFVIRRQTSPKNPHTFGISMRFDTQEQYDFYSNHPAHQAFIQKHWLTSVDDFQEADFEPLESA</sequence>
<dbReference type="PANTHER" id="PTHR33178">
    <property type="match status" value="1"/>
</dbReference>
<dbReference type="AlphaFoldDB" id="A0A3D3RCL5"/>
<dbReference type="EMBL" id="DQAY01000163">
    <property type="protein sequence ID" value="HCO26571.1"/>
    <property type="molecule type" value="Genomic_DNA"/>
</dbReference>
<dbReference type="SUPFAM" id="SSF54909">
    <property type="entry name" value="Dimeric alpha+beta barrel"/>
    <property type="match status" value="1"/>
</dbReference>
<dbReference type="InterPro" id="IPR044662">
    <property type="entry name" value="HS1/DABB1-like"/>
</dbReference>
<dbReference type="InterPro" id="IPR011008">
    <property type="entry name" value="Dimeric_a/b-barrel"/>
</dbReference>
<comment type="caution">
    <text evidence="3">The sequence shown here is derived from an EMBL/GenBank/DDBJ whole genome shotgun (WGS) entry which is preliminary data.</text>
</comment>
<dbReference type="RefSeq" id="WP_154934600.1">
    <property type="nucleotide sequence ID" value="NZ_CAXBMG010000010.1"/>
</dbReference>
<evidence type="ECO:0000256" key="1">
    <source>
        <dbReference type="ARBA" id="ARBA00011738"/>
    </source>
</evidence>
<dbReference type="Pfam" id="PF07876">
    <property type="entry name" value="Dabb"/>
    <property type="match status" value="1"/>
</dbReference>
<dbReference type="Proteomes" id="UP000263642">
    <property type="component" value="Unassembled WGS sequence"/>
</dbReference>
<proteinExistence type="predicted"/>
<evidence type="ECO:0000313" key="3">
    <source>
        <dbReference type="EMBL" id="HCO26571.1"/>
    </source>
</evidence>
<dbReference type="Gene3D" id="3.30.70.100">
    <property type="match status" value="1"/>
</dbReference>
<evidence type="ECO:0000313" key="4">
    <source>
        <dbReference type="Proteomes" id="UP000263642"/>
    </source>
</evidence>
<evidence type="ECO:0000259" key="2">
    <source>
        <dbReference type="PROSITE" id="PS51502"/>
    </source>
</evidence>
<protein>
    <submittedName>
        <fullName evidence="3">Stress responsive alpha-beta barrel domain-containing protein</fullName>
    </submittedName>
</protein>
<reference evidence="3 4" key="1">
    <citation type="journal article" date="2018" name="Nat. Biotechnol.">
        <title>A standardized bacterial taxonomy based on genome phylogeny substantially revises the tree of life.</title>
        <authorList>
            <person name="Parks D.H."/>
            <person name="Chuvochina M."/>
            <person name="Waite D.W."/>
            <person name="Rinke C."/>
            <person name="Skarshewski A."/>
            <person name="Chaumeil P.A."/>
            <person name="Hugenholtz P."/>
        </authorList>
    </citation>
    <scope>NUCLEOTIDE SEQUENCE [LARGE SCALE GENOMIC DNA]</scope>
    <source>
        <strain evidence="3">UBA9375</strain>
    </source>
</reference>